<name>A0A448WSY1_9PLAT</name>
<accession>A0A448WSY1</accession>
<sequence length="121" mass="13674">MSSWLYNLAVLPGRLCESVCKCIVSSMSSYPLPQPRTFDHMTLTSHGHNDLPATRPMARSWQKTCGQETTTQHEVLIDPFCFLGWSYSFAARITRVRFAVCSFRLSLPNRGGRSNFRGNIA</sequence>
<proteinExistence type="predicted"/>
<dbReference type="AlphaFoldDB" id="A0A448WSY1"/>
<evidence type="ECO:0000313" key="1">
    <source>
        <dbReference type="EMBL" id="VEL19475.1"/>
    </source>
</evidence>
<gene>
    <name evidence="1" type="ORF">PXEA_LOCUS12915</name>
</gene>
<protein>
    <submittedName>
        <fullName evidence="1">Uncharacterized protein</fullName>
    </submittedName>
</protein>
<keyword evidence="2" id="KW-1185">Reference proteome</keyword>
<reference evidence="1" key="1">
    <citation type="submission" date="2018-11" db="EMBL/GenBank/DDBJ databases">
        <authorList>
            <consortium name="Pathogen Informatics"/>
        </authorList>
    </citation>
    <scope>NUCLEOTIDE SEQUENCE</scope>
</reference>
<dbReference type="EMBL" id="CAAALY010041735">
    <property type="protein sequence ID" value="VEL19475.1"/>
    <property type="molecule type" value="Genomic_DNA"/>
</dbReference>
<comment type="caution">
    <text evidence="1">The sequence shown here is derived from an EMBL/GenBank/DDBJ whole genome shotgun (WGS) entry which is preliminary data.</text>
</comment>
<organism evidence="1 2">
    <name type="scientific">Protopolystoma xenopodis</name>
    <dbReference type="NCBI Taxonomy" id="117903"/>
    <lineage>
        <taxon>Eukaryota</taxon>
        <taxon>Metazoa</taxon>
        <taxon>Spiralia</taxon>
        <taxon>Lophotrochozoa</taxon>
        <taxon>Platyhelminthes</taxon>
        <taxon>Monogenea</taxon>
        <taxon>Polyopisthocotylea</taxon>
        <taxon>Polystomatidea</taxon>
        <taxon>Polystomatidae</taxon>
        <taxon>Protopolystoma</taxon>
    </lineage>
</organism>
<dbReference type="Proteomes" id="UP000784294">
    <property type="component" value="Unassembled WGS sequence"/>
</dbReference>
<evidence type="ECO:0000313" key="2">
    <source>
        <dbReference type="Proteomes" id="UP000784294"/>
    </source>
</evidence>